<evidence type="ECO:0000313" key="2">
    <source>
        <dbReference type="Proteomes" id="UP001157186"/>
    </source>
</evidence>
<comment type="caution">
    <text evidence="1">The sequence shown here is derived from an EMBL/GenBank/DDBJ whole genome shotgun (WGS) entry which is preliminary data.</text>
</comment>
<reference evidence="1 2" key="1">
    <citation type="submission" date="2023-03" db="EMBL/GenBank/DDBJ databases">
        <title>Draft genome sequence of Thalassotalea insulae KCTC 62186T.</title>
        <authorList>
            <person name="Sawabe T."/>
        </authorList>
    </citation>
    <scope>NUCLEOTIDE SEQUENCE [LARGE SCALE GENOMIC DNA]</scope>
    <source>
        <strain evidence="1 2">KCTC 62186</strain>
    </source>
</reference>
<proteinExistence type="predicted"/>
<organism evidence="1 2">
    <name type="scientific">Thalassotalea insulae</name>
    <dbReference type="NCBI Taxonomy" id="2056778"/>
    <lineage>
        <taxon>Bacteria</taxon>
        <taxon>Pseudomonadati</taxon>
        <taxon>Pseudomonadota</taxon>
        <taxon>Gammaproteobacteria</taxon>
        <taxon>Alteromonadales</taxon>
        <taxon>Colwelliaceae</taxon>
        <taxon>Thalassotalea</taxon>
    </lineage>
</organism>
<protein>
    <submittedName>
        <fullName evidence="1">Uncharacterized protein</fullName>
    </submittedName>
</protein>
<dbReference type="Proteomes" id="UP001157186">
    <property type="component" value="Unassembled WGS sequence"/>
</dbReference>
<sequence>MKINLGSGIPRVINNLLIVVIAAVLTACGSDSGDSDKQGYIKFFNASKNAPAIHLTVDEDLDTSEDDDLELTFGAVEFGQALNRNTLSTDHYFYELAWQDGDSSERSELALIYQGELTIEQDTIHFIVLNEDVNTPNVQVYDIELIDDSDDDLYERFNLRLLNLHSPEMTTDVYISKSDQTFSEAVLVGSYGYQQLSENQKFDQGSYVFYLTEAGSDEVMFQSKTIDYFYASQYLMVIRENTGAGASPFILDKLSSASQTTYIDFNAEAQFNVYNAIAEHELLPEYSGSISMNFTALEQSLTIENLAYGQLSDWSRVNNGDYSVDVTSNEQEISLLHNHLLTLPENTNKTVIFYTDVKNVDDDDDGDVDEDGDGIVDQQEVIVHSLVLDNSTSESIYNHKINMVNLVDSEDFTLVNVYFIRADETIATALYQRSLGFTSDDTITLNNNTYQVYVTAKDNSSNIVLTSFALTLDESSRDQFMVIENDPYSVSGYKASLFDQLIE</sequence>
<dbReference type="PROSITE" id="PS00018">
    <property type="entry name" value="EF_HAND_1"/>
    <property type="match status" value="1"/>
</dbReference>
<accession>A0ABQ6GVQ6</accession>
<gene>
    <name evidence="1" type="ORF">tinsulaeT_19350</name>
</gene>
<dbReference type="InterPro" id="IPR018247">
    <property type="entry name" value="EF_Hand_1_Ca_BS"/>
</dbReference>
<evidence type="ECO:0000313" key="1">
    <source>
        <dbReference type="EMBL" id="GLX78595.1"/>
    </source>
</evidence>
<keyword evidence="2" id="KW-1185">Reference proteome</keyword>
<dbReference type="PROSITE" id="PS51257">
    <property type="entry name" value="PROKAR_LIPOPROTEIN"/>
    <property type="match status" value="1"/>
</dbReference>
<name>A0ABQ6GVQ6_9GAMM</name>
<dbReference type="EMBL" id="BSST01000001">
    <property type="protein sequence ID" value="GLX78595.1"/>
    <property type="molecule type" value="Genomic_DNA"/>
</dbReference>
<dbReference type="RefSeq" id="WP_284244477.1">
    <property type="nucleotide sequence ID" value="NZ_BSST01000001.1"/>
</dbReference>